<feature type="domain" description="Protein kinase" evidence="1">
    <location>
        <begin position="11"/>
        <end position="140"/>
    </location>
</feature>
<dbReference type="GO" id="GO:0005634">
    <property type="term" value="C:nucleus"/>
    <property type="evidence" value="ECO:0007669"/>
    <property type="project" value="TreeGrafter"/>
</dbReference>
<sequence>MDFRVLCTQGFQNIQYLSSGSFGRVYYARNKVGQEVAVKIIPQKHFSSGEHDAATVLDHYGCDYIIKFVDICQVDRDVIIQMEYANYKSMESMLRRRKVLSEEEASYYIEQILKGADVIHSAALIHRDIKPENILLHLPV</sequence>
<dbReference type="PROSITE" id="PS50011">
    <property type="entry name" value="PROTEIN_KINASE_DOM"/>
    <property type="match status" value="1"/>
</dbReference>
<proteinExistence type="predicted"/>
<dbReference type="AlphaFoldDB" id="A0A5J4UBF0"/>
<protein>
    <recommendedName>
        <fullName evidence="1">Protein kinase domain-containing protein</fullName>
    </recommendedName>
</protein>
<comment type="caution">
    <text evidence="2">The sequence shown here is derived from an EMBL/GenBank/DDBJ whole genome shotgun (WGS) entry which is preliminary data.</text>
</comment>
<dbReference type="SUPFAM" id="SSF56112">
    <property type="entry name" value="Protein kinase-like (PK-like)"/>
    <property type="match status" value="1"/>
</dbReference>
<dbReference type="EMBL" id="SNRW01018831">
    <property type="protein sequence ID" value="KAA6366955.1"/>
    <property type="molecule type" value="Genomic_DNA"/>
</dbReference>
<dbReference type="InterPro" id="IPR008271">
    <property type="entry name" value="Ser/Thr_kinase_AS"/>
</dbReference>
<dbReference type="Gene3D" id="1.10.510.10">
    <property type="entry name" value="Transferase(Phosphotransferase) domain 1"/>
    <property type="match status" value="1"/>
</dbReference>
<reference evidence="2 3" key="1">
    <citation type="submission" date="2019-03" db="EMBL/GenBank/DDBJ databases">
        <title>Single cell metagenomics reveals metabolic interactions within the superorganism composed of flagellate Streblomastix strix and complex community of Bacteroidetes bacteria on its surface.</title>
        <authorList>
            <person name="Treitli S.C."/>
            <person name="Kolisko M."/>
            <person name="Husnik F."/>
            <person name="Keeling P."/>
            <person name="Hampl V."/>
        </authorList>
    </citation>
    <scope>NUCLEOTIDE SEQUENCE [LARGE SCALE GENOMIC DNA]</scope>
    <source>
        <strain evidence="2">ST1C</strain>
    </source>
</reference>
<dbReference type="InterPro" id="IPR011009">
    <property type="entry name" value="Kinase-like_dom_sf"/>
</dbReference>
<dbReference type="GO" id="GO:0005524">
    <property type="term" value="F:ATP binding"/>
    <property type="evidence" value="ECO:0007669"/>
    <property type="project" value="InterPro"/>
</dbReference>
<name>A0A5J4UBF0_9EUKA</name>
<organism evidence="2 3">
    <name type="scientific">Streblomastix strix</name>
    <dbReference type="NCBI Taxonomy" id="222440"/>
    <lineage>
        <taxon>Eukaryota</taxon>
        <taxon>Metamonada</taxon>
        <taxon>Preaxostyla</taxon>
        <taxon>Oxymonadida</taxon>
        <taxon>Streblomastigidae</taxon>
        <taxon>Streblomastix</taxon>
    </lineage>
</organism>
<evidence type="ECO:0000259" key="1">
    <source>
        <dbReference type="PROSITE" id="PS50011"/>
    </source>
</evidence>
<evidence type="ECO:0000313" key="2">
    <source>
        <dbReference type="EMBL" id="KAA6366955.1"/>
    </source>
</evidence>
<dbReference type="Pfam" id="PF00069">
    <property type="entry name" value="Pkinase"/>
    <property type="match status" value="1"/>
</dbReference>
<dbReference type="OrthoDB" id="4062651at2759"/>
<dbReference type="GO" id="GO:0004672">
    <property type="term" value="F:protein kinase activity"/>
    <property type="evidence" value="ECO:0007669"/>
    <property type="project" value="InterPro"/>
</dbReference>
<dbReference type="SMART" id="SM00220">
    <property type="entry name" value="S_TKc"/>
    <property type="match status" value="1"/>
</dbReference>
<feature type="non-terminal residue" evidence="2">
    <location>
        <position position="140"/>
    </location>
</feature>
<dbReference type="PANTHER" id="PTHR24345">
    <property type="entry name" value="SERINE/THREONINE-PROTEIN KINASE PLK"/>
    <property type="match status" value="1"/>
</dbReference>
<accession>A0A5J4UBF0</accession>
<gene>
    <name evidence="2" type="ORF">EZS28_037518</name>
</gene>
<dbReference type="CDD" id="cd00180">
    <property type="entry name" value="PKc"/>
    <property type="match status" value="1"/>
</dbReference>
<dbReference type="Proteomes" id="UP000324800">
    <property type="component" value="Unassembled WGS sequence"/>
</dbReference>
<dbReference type="InterPro" id="IPR000719">
    <property type="entry name" value="Prot_kinase_dom"/>
</dbReference>
<evidence type="ECO:0000313" key="3">
    <source>
        <dbReference type="Proteomes" id="UP000324800"/>
    </source>
</evidence>
<dbReference type="PROSITE" id="PS00108">
    <property type="entry name" value="PROTEIN_KINASE_ST"/>
    <property type="match status" value="1"/>
</dbReference>